<feature type="signal peptide" evidence="1">
    <location>
        <begin position="1"/>
        <end position="24"/>
    </location>
</feature>
<protein>
    <recommendedName>
        <fullName evidence="4">YtkA-like domain-containing protein</fullName>
    </recommendedName>
</protein>
<accession>A0ABT3L9P3</accession>
<comment type="caution">
    <text evidence="2">The sequence shown here is derived from an EMBL/GenBank/DDBJ whole genome shotgun (WGS) entry which is preliminary data.</text>
</comment>
<proteinExistence type="predicted"/>
<reference evidence="2 3" key="1">
    <citation type="submission" date="2021-08" db="EMBL/GenBank/DDBJ databases">
        <title>Draft genome sequence of Spirulina subsalsa with high tolerance to salinity and hype-accumulation of phycocyanin.</title>
        <authorList>
            <person name="Pei H."/>
            <person name="Jiang L."/>
        </authorList>
    </citation>
    <scope>NUCLEOTIDE SEQUENCE [LARGE SCALE GENOMIC DNA]</scope>
    <source>
        <strain evidence="2 3">FACHB-351</strain>
    </source>
</reference>
<evidence type="ECO:0000313" key="2">
    <source>
        <dbReference type="EMBL" id="MCW6038219.1"/>
    </source>
</evidence>
<evidence type="ECO:0000313" key="3">
    <source>
        <dbReference type="Proteomes" id="UP001526426"/>
    </source>
</evidence>
<dbReference type="Proteomes" id="UP001526426">
    <property type="component" value="Unassembled WGS sequence"/>
</dbReference>
<keyword evidence="1" id="KW-0732">Signal</keyword>
<sequence length="128" mass="14056">MKNSLKISLLSLLIPLMITPKASAHEVGMRAAIQVRASNGSLITYSETTLPRNVQVTNITITVRYSTGEAMAHGRIKIFAPGDSVNPWKTGVLNAQGQYTFSPNLARRGRWTVYVESEGHSNFLNVLL</sequence>
<evidence type="ECO:0000256" key="1">
    <source>
        <dbReference type="SAM" id="SignalP"/>
    </source>
</evidence>
<gene>
    <name evidence="2" type="ORF">K4A83_18355</name>
</gene>
<feature type="chain" id="PRO_5047294258" description="YtkA-like domain-containing protein" evidence="1">
    <location>
        <begin position="25"/>
        <end position="128"/>
    </location>
</feature>
<name>A0ABT3L9P3_9CYAN</name>
<dbReference type="RefSeq" id="WP_265266122.1">
    <property type="nucleotide sequence ID" value="NZ_JAIHOM010000118.1"/>
</dbReference>
<organism evidence="2 3">
    <name type="scientific">Spirulina subsalsa FACHB-351</name>
    <dbReference type="NCBI Taxonomy" id="234711"/>
    <lineage>
        <taxon>Bacteria</taxon>
        <taxon>Bacillati</taxon>
        <taxon>Cyanobacteriota</taxon>
        <taxon>Cyanophyceae</taxon>
        <taxon>Spirulinales</taxon>
        <taxon>Spirulinaceae</taxon>
        <taxon>Spirulina</taxon>
    </lineage>
</organism>
<evidence type="ECO:0008006" key="4">
    <source>
        <dbReference type="Google" id="ProtNLM"/>
    </source>
</evidence>
<keyword evidence="3" id="KW-1185">Reference proteome</keyword>
<dbReference type="EMBL" id="JAIHOM010000118">
    <property type="protein sequence ID" value="MCW6038219.1"/>
    <property type="molecule type" value="Genomic_DNA"/>
</dbReference>